<sequence>MIGVAAIFWLLWLCRNDVVFNNKQIPSIMLIILWRTYCFRFWRLVQKKSFIRESAMFVALLRRWLWRFFVRHGWQFNGRIAMF</sequence>
<dbReference type="EMBL" id="NCVQ01000004">
    <property type="protein sequence ID" value="PWZ34623.1"/>
    <property type="molecule type" value="Genomic_DNA"/>
</dbReference>
<protein>
    <submittedName>
        <fullName evidence="1">Uncharacterized protein</fullName>
    </submittedName>
</protein>
<evidence type="ECO:0000313" key="1">
    <source>
        <dbReference type="EMBL" id="PWZ34623.1"/>
    </source>
</evidence>
<organism evidence="1">
    <name type="scientific">Zea mays</name>
    <name type="common">Maize</name>
    <dbReference type="NCBI Taxonomy" id="4577"/>
    <lineage>
        <taxon>Eukaryota</taxon>
        <taxon>Viridiplantae</taxon>
        <taxon>Streptophyta</taxon>
        <taxon>Embryophyta</taxon>
        <taxon>Tracheophyta</taxon>
        <taxon>Spermatophyta</taxon>
        <taxon>Magnoliopsida</taxon>
        <taxon>Liliopsida</taxon>
        <taxon>Poales</taxon>
        <taxon>Poaceae</taxon>
        <taxon>PACMAD clade</taxon>
        <taxon>Panicoideae</taxon>
        <taxon>Andropogonodae</taxon>
        <taxon>Andropogoneae</taxon>
        <taxon>Tripsacinae</taxon>
        <taxon>Zea</taxon>
    </lineage>
</organism>
<dbReference type="AlphaFoldDB" id="A0A3L6FNS1"/>
<name>A0A3L6FNS1_MAIZE</name>
<accession>A0A3L6FNS1</accession>
<proteinExistence type="predicted"/>
<gene>
    <name evidence="1" type="ORF">Zm00014a_018059</name>
</gene>
<reference evidence="1" key="1">
    <citation type="journal article" date="2018" name="Nat. Genet.">
        <title>Extensive intraspecific gene order and gene structural variations between Mo17 and other maize genomes.</title>
        <authorList>
            <person name="Sun S."/>
            <person name="Zhou Y."/>
            <person name="Chen J."/>
            <person name="Shi J."/>
            <person name="Zhao H."/>
            <person name="Zhao H."/>
            <person name="Song W."/>
            <person name="Zhang M."/>
            <person name="Cui Y."/>
            <person name="Dong X."/>
            <person name="Liu H."/>
            <person name="Ma X."/>
            <person name="Jiao Y."/>
            <person name="Wang B."/>
            <person name="Wei X."/>
            <person name="Stein J.C."/>
            <person name="Glaubitz J.C."/>
            <person name="Lu F."/>
            <person name="Yu G."/>
            <person name="Liang C."/>
            <person name="Fengler K."/>
            <person name="Li B."/>
            <person name="Rafalski A."/>
            <person name="Schnable P.S."/>
            <person name="Ware D.H."/>
            <person name="Buckler E.S."/>
            <person name="Lai J."/>
        </authorList>
    </citation>
    <scope>NUCLEOTIDE SEQUENCE [LARGE SCALE GENOMIC DNA]</scope>
    <source>
        <tissue evidence="1">Seedling</tissue>
    </source>
</reference>
<dbReference type="Proteomes" id="UP000251960">
    <property type="component" value="Chromosome 3"/>
</dbReference>
<comment type="caution">
    <text evidence="1">The sequence shown here is derived from an EMBL/GenBank/DDBJ whole genome shotgun (WGS) entry which is preliminary data.</text>
</comment>